<comment type="caution">
    <text evidence="2">The sequence shown here is derived from an EMBL/GenBank/DDBJ whole genome shotgun (WGS) entry which is preliminary data.</text>
</comment>
<dbReference type="EMBL" id="JBHSQE010000001">
    <property type="protein sequence ID" value="MFC6145836.1"/>
    <property type="molecule type" value="Genomic_DNA"/>
</dbReference>
<feature type="transmembrane region" description="Helical" evidence="1">
    <location>
        <begin position="6"/>
        <end position="25"/>
    </location>
</feature>
<proteinExistence type="predicted"/>
<reference evidence="3" key="1">
    <citation type="journal article" date="2019" name="Int. J. Syst. Evol. Microbiol.">
        <title>The Global Catalogue of Microorganisms (GCM) 10K type strain sequencing project: providing services to taxonomists for standard genome sequencing and annotation.</title>
        <authorList>
            <consortium name="The Broad Institute Genomics Platform"/>
            <consortium name="The Broad Institute Genome Sequencing Center for Infectious Disease"/>
            <person name="Wu L."/>
            <person name="Ma J."/>
        </authorList>
    </citation>
    <scope>NUCLEOTIDE SEQUENCE [LARGE SCALE GENOMIC DNA]</scope>
    <source>
        <strain evidence="3">CCUG 51943</strain>
    </source>
</reference>
<feature type="transmembrane region" description="Helical" evidence="1">
    <location>
        <begin position="64"/>
        <end position="86"/>
    </location>
</feature>
<gene>
    <name evidence="2" type="ORF">ACFPUZ_03295</name>
</gene>
<dbReference type="Proteomes" id="UP001596244">
    <property type="component" value="Unassembled WGS sequence"/>
</dbReference>
<evidence type="ECO:0000313" key="3">
    <source>
        <dbReference type="Proteomes" id="UP001596244"/>
    </source>
</evidence>
<protein>
    <recommendedName>
        <fullName evidence="4">Integral membrane protein</fullName>
    </recommendedName>
</protein>
<keyword evidence="1" id="KW-0812">Transmembrane</keyword>
<keyword evidence="3" id="KW-1185">Reference proteome</keyword>
<evidence type="ECO:0008006" key="4">
    <source>
        <dbReference type="Google" id="ProtNLM"/>
    </source>
</evidence>
<evidence type="ECO:0000313" key="2">
    <source>
        <dbReference type="EMBL" id="MFC6145836.1"/>
    </source>
</evidence>
<keyword evidence="1" id="KW-1133">Transmembrane helix</keyword>
<accession>A0ABW1Q960</accession>
<name>A0ABW1Q960_9CORY</name>
<sequence length="91" mass="10070">MAWLVFGVAFVVVVAVFAVAPRFAGGGRGFPWFWVVFPVTALAVGSTLMFWADFGPQVMDFFVWNLTTTAWPIVALLGAALSVWTWRTGRR</sequence>
<feature type="transmembrane region" description="Helical" evidence="1">
    <location>
        <begin position="32"/>
        <end position="52"/>
    </location>
</feature>
<keyword evidence="1" id="KW-0472">Membrane</keyword>
<organism evidence="2 3">
    <name type="scientific">Corynebacterium nasicanis</name>
    <dbReference type="NCBI Taxonomy" id="1448267"/>
    <lineage>
        <taxon>Bacteria</taxon>
        <taxon>Bacillati</taxon>
        <taxon>Actinomycetota</taxon>
        <taxon>Actinomycetes</taxon>
        <taxon>Mycobacteriales</taxon>
        <taxon>Corynebacteriaceae</taxon>
        <taxon>Corynebacterium</taxon>
    </lineage>
</organism>
<evidence type="ECO:0000256" key="1">
    <source>
        <dbReference type="SAM" id="Phobius"/>
    </source>
</evidence>
<dbReference type="RefSeq" id="WP_376999835.1">
    <property type="nucleotide sequence ID" value="NZ_JBHSQE010000001.1"/>
</dbReference>